<feature type="region of interest" description="Disordered" evidence="2">
    <location>
        <begin position="776"/>
        <end position="803"/>
    </location>
</feature>
<sequence length="803" mass="86787">MTRRILSRLTSGAMIVVMTYTPLLGAYTGTVAAAQTVPAEATRYQYDLGGNLTEITDPLGRVTNQAYDPLDRVKQIQQPVTNGARPTIKLAYDGIDQLATVTDPRNLETRYAVDGLGNQAELGSPDTGLTKSTYDAAGNMKTSVDGRGKTNTYTYDALNRLTRIDYTGTVSTTFEYDGGATPVPNAIGKLSRMTDESGNTSYTYDELGRLATKTQNTIGGVYNTTHTLSYAYNAVGQLASMTYPSGNRVNYGYNNAGQVTSIVLNPVQASGTGTNTGSSIVLLDNITYAPFGGTTGWTWGNSVPASQYAHLRNYDLNGRISSYTLGSPSANGIVRTVSYDAASRIKGYTHTGTGTAPSPASLNQTFGYDELDRLISYGGNGVSQTYAYDASGNRIKAGFGANSYTNTIDPASNKLTATTGPVPAKANKYDGAGNLTGDGTLVVTYSGRGRPYSIQNGAMTIYQLFNGLDQRVFQGYGGGVFVYDEQGKLAGEYAYTNGKATRETVYLGNLPVAVLTQTITGTVPAQSTAINVFHIHSDHLGTPRMITRTSDNKIVWRWDNGDPFGLTPPNENPNGAGAFTFNMRMPGQYYDRNTNLFHNYYRDYDPQTGSYIQSDPLGLGGGINTYAYVSGNPAGFIDYYGLSLVIDPSIQPNVNAVTQGSAEARTIINAMNSDPNVSYYIMRGSKGERNETRIQQAPPGLFDSILGRPLPRASVFMTINPNESLTFTDEYGNQFAPSAERLIAHEMGHAYSYLRGGFSRYRGQYHDAVDTENLICQQRDPKAPRRPKSDHGGIRDNLNNTGR</sequence>
<keyword evidence="5" id="KW-1185">Reference proteome</keyword>
<evidence type="ECO:0000313" key="5">
    <source>
        <dbReference type="Proteomes" id="UP000785613"/>
    </source>
</evidence>
<keyword evidence="1" id="KW-0677">Repeat</keyword>
<dbReference type="Pfam" id="PF25023">
    <property type="entry name" value="TEN_YD-shell"/>
    <property type="match status" value="1"/>
</dbReference>
<dbReference type="InterPro" id="IPR056823">
    <property type="entry name" value="TEN-like_YD-shell"/>
</dbReference>
<proteinExistence type="predicted"/>
<feature type="compositionally biased region" description="Basic and acidic residues" evidence="2">
    <location>
        <begin position="779"/>
        <end position="794"/>
    </location>
</feature>
<feature type="domain" description="Teneurin-like YD-shell" evidence="3">
    <location>
        <begin position="311"/>
        <end position="615"/>
    </location>
</feature>
<dbReference type="InterPro" id="IPR022385">
    <property type="entry name" value="Rhs_assc_core"/>
</dbReference>
<dbReference type="Proteomes" id="UP000785613">
    <property type="component" value="Unassembled WGS sequence"/>
</dbReference>
<gene>
    <name evidence="4" type="ORF">F0185_33460</name>
</gene>
<dbReference type="InterPro" id="IPR006530">
    <property type="entry name" value="YD"/>
</dbReference>
<dbReference type="PANTHER" id="PTHR32305:SF15">
    <property type="entry name" value="PROTEIN RHSA-RELATED"/>
    <property type="match status" value="1"/>
</dbReference>
<accession>A0ABX0LV88</accession>
<comment type="caution">
    <text evidence="4">The sequence shown here is derived from an EMBL/GenBank/DDBJ whole genome shotgun (WGS) entry which is preliminary data.</text>
</comment>
<dbReference type="InterPro" id="IPR050708">
    <property type="entry name" value="T6SS_VgrG/RHS"/>
</dbReference>
<organism evidence="4 5">
    <name type="scientific">Massilia rubra</name>
    <dbReference type="NCBI Taxonomy" id="2607910"/>
    <lineage>
        <taxon>Bacteria</taxon>
        <taxon>Pseudomonadati</taxon>
        <taxon>Pseudomonadota</taxon>
        <taxon>Betaproteobacteria</taxon>
        <taxon>Burkholderiales</taxon>
        <taxon>Oxalobacteraceae</taxon>
        <taxon>Telluria group</taxon>
        <taxon>Massilia</taxon>
    </lineage>
</organism>
<protein>
    <submittedName>
        <fullName evidence="4">RHS repeat protein</fullName>
    </submittedName>
</protein>
<dbReference type="Gene3D" id="2.180.10.10">
    <property type="entry name" value="RHS repeat-associated core"/>
    <property type="match status" value="1"/>
</dbReference>
<dbReference type="NCBIfam" id="TIGR01643">
    <property type="entry name" value="YD_repeat_2x"/>
    <property type="match status" value="4"/>
</dbReference>
<dbReference type="EMBL" id="VUYU01000052">
    <property type="protein sequence ID" value="NHZ38457.1"/>
    <property type="molecule type" value="Genomic_DNA"/>
</dbReference>
<evidence type="ECO:0000256" key="1">
    <source>
        <dbReference type="ARBA" id="ARBA00022737"/>
    </source>
</evidence>
<dbReference type="InterPro" id="IPR031325">
    <property type="entry name" value="RHS_repeat"/>
</dbReference>
<name>A0ABX0LV88_9BURK</name>
<dbReference type="RefSeq" id="WP_167232972.1">
    <property type="nucleotide sequence ID" value="NZ_VUYU01000052.1"/>
</dbReference>
<evidence type="ECO:0000313" key="4">
    <source>
        <dbReference type="EMBL" id="NHZ38457.1"/>
    </source>
</evidence>
<dbReference type="PANTHER" id="PTHR32305">
    <property type="match status" value="1"/>
</dbReference>
<evidence type="ECO:0000259" key="3">
    <source>
        <dbReference type="Pfam" id="PF25023"/>
    </source>
</evidence>
<evidence type="ECO:0000256" key="2">
    <source>
        <dbReference type="SAM" id="MobiDB-lite"/>
    </source>
</evidence>
<reference evidence="4 5" key="1">
    <citation type="submission" date="2019-09" db="EMBL/GenBank/DDBJ databases">
        <title>Taxonomy of Antarctic Massilia spp.: description of Massilia rubra sp. nov., Massilia aquatica sp. nov., Massilia mucilaginosa sp. nov., Massilia frigida sp. nov. isolated from streams, lakes and regoliths.</title>
        <authorList>
            <person name="Holochova P."/>
            <person name="Sedlacek I."/>
            <person name="Kralova S."/>
            <person name="Maslanova I."/>
            <person name="Busse H.-J."/>
            <person name="Stankova E."/>
            <person name="Vrbovska V."/>
            <person name="Kovarovic V."/>
            <person name="Bartak M."/>
            <person name="Svec P."/>
            <person name="Pantucek R."/>
        </authorList>
    </citation>
    <scope>NUCLEOTIDE SEQUENCE [LARGE SCALE GENOMIC DNA]</scope>
    <source>
        <strain evidence="4 5">CCM 8692</strain>
    </source>
</reference>
<dbReference type="Pfam" id="PF05593">
    <property type="entry name" value="RHS_repeat"/>
    <property type="match status" value="4"/>
</dbReference>
<dbReference type="NCBIfam" id="TIGR03696">
    <property type="entry name" value="Rhs_assc_core"/>
    <property type="match status" value="1"/>
</dbReference>